<dbReference type="KEGG" id="cmah:C1I91_15590"/>
<keyword evidence="1" id="KW-0472">Membrane</keyword>
<dbReference type="AlphaFoldDB" id="A0A3R5QUI6"/>
<feature type="transmembrane region" description="Helical" evidence="1">
    <location>
        <begin position="33"/>
        <end position="51"/>
    </location>
</feature>
<evidence type="ECO:0000313" key="3">
    <source>
        <dbReference type="Proteomes" id="UP000286268"/>
    </source>
</evidence>
<feature type="transmembrane region" description="Helical" evidence="1">
    <location>
        <begin position="7"/>
        <end position="27"/>
    </location>
</feature>
<accession>A0A3R5QUI6</accession>
<gene>
    <name evidence="2" type="ORF">C1I91_15590</name>
</gene>
<proteinExistence type="predicted"/>
<reference evidence="2 3" key="1">
    <citation type="submission" date="2018-01" db="EMBL/GenBank/DDBJ databases">
        <title>Genome Sequencing and Assembly of Anaerobacter polyendosporus strain CT4.</title>
        <authorList>
            <person name="Tachaapaikoon C."/>
            <person name="Sutheeworapong S."/>
            <person name="Jenjaroenpun P."/>
            <person name="Wongsurawat T."/>
            <person name="Nookeaw I."/>
            <person name="Cheawchanlertfa P."/>
            <person name="Kosugi A."/>
            <person name="Cheevadhanarak S."/>
            <person name="Ratanakhanokchai K."/>
        </authorList>
    </citation>
    <scope>NUCLEOTIDE SEQUENCE [LARGE SCALE GENOMIC DNA]</scope>
    <source>
        <strain evidence="2 3">CT4</strain>
    </source>
</reference>
<dbReference type="Proteomes" id="UP000286268">
    <property type="component" value="Chromosome"/>
</dbReference>
<sequence length="64" mass="7287">MKLRPLQITILSVQSLALILNLYAIFIKKVKDYNGHIVGAFLICLIMVLSLKSWSLSEKNKNKI</sequence>
<evidence type="ECO:0000256" key="1">
    <source>
        <dbReference type="SAM" id="Phobius"/>
    </source>
</evidence>
<organism evidence="2 3">
    <name type="scientific">Clostridium manihotivorum</name>
    <dbReference type="NCBI Taxonomy" id="2320868"/>
    <lineage>
        <taxon>Bacteria</taxon>
        <taxon>Bacillati</taxon>
        <taxon>Bacillota</taxon>
        <taxon>Clostridia</taxon>
        <taxon>Eubacteriales</taxon>
        <taxon>Clostridiaceae</taxon>
        <taxon>Clostridium</taxon>
    </lineage>
</organism>
<keyword evidence="1" id="KW-1133">Transmembrane helix</keyword>
<evidence type="ECO:0000313" key="2">
    <source>
        <dbReference type="EMBL" id="QAA32948.1"/>
    </source>
</evidence>
<keyword evidence="3" id="KW-1185">Reference proteome</keyword>
<protein>
    <submittedName>
        <fullName evidence="2">Uncharacterized protein</fullName>
    </submittedName>
</protein>
<keyword evidence="1" id="KW-0812">Transmembrane</keyword>
<dbReference type="EMBL" id="CP025746">
    <property type="protein sequence ID" value="QAA32948.1"/>
    <property type="molecule type" value="Genomic_DNA"/>
</dbReference>
<name>A0A3R5QUI6_9CLOT</name>